<protein>
    <submittedName>
        <fullName evidence="2">Uncharacterized protein</fullName>
    </submittedName>
</protein>
<proteinExistence type="predicted"/>
<organism evidence="2 3">
    <name type="scientific">Diaporthe helianthi</name>
    <dbReference type="NCBI Taxonomy" id="158607"/>
    <lineage>
        <taxon>Eukaryota</taxon>
        <taxon>Fungi</taxon>
        <taxon>Dikarya</taxon>
        <taxon>Ascomycota</taxon>
        <taxon>Pezizomycotina</taxon>
        <taxon>Sordariomycetes</taxon>
        <taxon>Sordariomycetidae</taxon>
        <taxon>Diaporthales</taxon>
        <taxon>Diaporthaceae</taxon>
        <taxon>Diaporthe</taxon>
    </lineage>
</organism>
<keyword evidence="3" id="KW-1185">Reference proteome</keyword>
<gene>
    <name evidence="2" type="ORF">DHEL01_v212731</name>
</gene>
<dbReference type="Proteomes" id="UP000094444">
    <property type="component" value="Unassembled WGS sequence"/>
</dbReference>
<evidence type="ECO:0000313" key="2">
    <source>
        <dbReference type="EMBL" id="POS68876.1"/>
    </source>
</evidence>
<reference evidence="2" key="1">
    <citation type="submission" date="2017-09" db="EMBL/GenBank/DDBJ databases">
        <title>Polyketide synthases of a Diaporthe helianthi virulent isolate.</title>
        <authorList>
            <person name="Baroncelli R."/>
        </authorList>
    </citation>
    <scope>NUCLEOTIDE SEQUENCE [LARGE SCALE GENOMIC DNA]</scope>
    <source>
        <strain evidence="2">7/96</strain>
    </source>
</reference>
<dbReference type="InParanoid" id="A0A2P5HF38"/>
<comment type="caution">
    <text evidence="2">The sequence shown here is derived from an EMBL/GenBank/DDBJ whole genome shotgun (WGS) entry which is preliminary data.</text>
</comment>
<name>A0A2P5HF38_DIAHE</name>
<sequence>MSPLRATTRVRTSGGSEPHVTSRGVQELRPIAQQHNERDPYGCYFVLRTDFGGGEAEDAKLQEGFDQEPTWAVEASRFRSPTGRGVGA</sequence>
<feature type="region of interest" description="Disordered" evidence="1">
    <location>
        <begin position="1"/>
        <end position="26"/>
    </location>
</feature>
<accession>A0A2P5HF38</accession>
<dbReference type="OrthoDB" id="4364812at2759"/>
<dbReference type="AlphaFoldDB" id="A0A2P5HF38"/>
<evidence type="ECO:0000256" key="1">
    <source>
        <dbReference type="SAM" id="MobiDB-lite"/>
    </source>
</evidence>
<dbReference type="EMBL" id="MAVT02002986">
    <property type="protein sequence ID" value="POS68876.1"/>
    <property type="molecule type" value="Genomic_DNA"/>
</dbReference>
<evidence type="ECO:0000313" key="3">
    <source>
        <dbReference type="Proteomes" id="UP000094444"/>
    </source>
</evidence>